<feature type="transmembrane region" description="Helical" evidence="1">
    <location>
        <begin position="203"/>
        <end position="221"/>
    </location>
</feature>
<feature type="transmembrane region" description="Helical" evidence="1">
    <location>
        <begin position="65"/>
        <end position="88"/>
    </location>
</feature>
<evidence type="ECO:0000256" key="1">
    <source>
        <dbReference type="SAM" id="Phobius"/>
    </source>
</evidence>
<keyword evidence="1" id="KW-0472">Membrane</keyword>
<keyword evidence="1" id="KW-1133">Transmembrane helix</keyword>
<dbReference type="PANTHER" id="PTHR36833:SF1">
    <property type="entry name" value="INTEGRAL MEMBRANE TRANSPORT PROTEIN"/>
    <property type="match status" value="1"/>
</dbReference>
<protein>
    <submittedName>
        <fullName evidence="2">ABC-2 family transporter protein</fullName>
    </submittedName>
</protein>
<dbReference type="Pfam" id="PF06182">
    <property type="entry name" value="ABC2_membrane_6"/>
    <property type="match status" value="1"/>
</dbReference>
<keyword evidence="1" id="KW-0812">Transmembrane</keyword>
<feature type="transmembrane region" description="Helical" evidence="1">
    <location>
        <begin position="177"/>
        <end position="196"/>
    </location>
</feature>
<feature type="transmembrane region" description="Helical" evidence="1">
    <location>
        <begin position="146"/>
        <end position="171"/>
    </location>
</feature>
<dbReference type="InterPro" id="IPR010390">
    <property type="entry name" value="ABC-2_transporter-like"/>
</dbReference>
<comment type="caution">
    <text evidence="2">The sequence shown here is derived from an EMBL/GenBank/DDBJ whole genome shotgun (WGS) entry which is preliminary data.</text>
</comment>
<feature type="transmembrane region" description="Helical" evidence="1">
    <location>
        <begin position="108"/>
        <end position="134"/>
    </location>
</feature>
<proteinExistence type="predicted"/>
<name>A0ABT3X5Q0_9BACL</name>
<reference evidence="2 3" key="1">
    <citation type="submission" date="2022-11" db="EMBL/GenBank/DDBJ databases">
        <title>Study of microbial diversity in lake waters.</title>
        <authorList>
            <person name="Zhang J."/>
        </authorList>
    </citation>
    <scope>NUCLEOTIDE SEQUENCE [LARGE SCALE GENOMIC DNA]</scope>
    <source>
        <strain evidence="2 3">DT12</strain>
    </source>
</reference>
<dbReference type="PANTHER" id="PTHR36833">
    <property type="entry name" value="SLR0610 PROTEIN-RELATED"/>
    <property type="match status" value="1"/>
</dbReference>
<feature type="transmembrane region" description="Helical" evidence="1">
    <location>
        <begin position="227"/>
        <end position="247"/>
    </location>
</feature>
<sequence>MSTAAKHLSFVFACWKMNLAGAMEFRMSFWLQVVTMMVNNAVWIFFWGVYFNRFPLVNGWQMQDVMMMWAVSAAGFGFSAVLFGNAYSLANIVATGQLDTYLAQPKPVLLHVLVSRMSVSAIGDILFGLILFVLFGDLSWLGIVKFAVALCLATMIFTYFTVLTQSLAFYIGNAEGLGHQFFITFLTFATYPTDIFRGIGRMVLFTVIPAGFISYLPLGLLREMQTPFLLATVVAVTVLAVCATWSFSRGLKRYGSGNMMTVRM</sequence>
<feature type="transmembrane region" description="Helical" evidence="1">
    <location>
        <begin position="29"/>
        <end position="53"/>
    </location>
</feature>
<evidence type="ECO:0000313" key="2">
    <source>
        <dbReference type="EMBL" id="MCX7572223.1"/>
    </source>
</evidence>
<keyword evidence="3" id="KW-1185">Reference proteome</keyword>
<dbReference type="EMBL" id="JAPMLT010000017">
    <property type="protein sequence ID" value="MCX7572223.1"/>
    <property type="molecule type" value="Genomic_DNA"/>
</dbReference>
<dbReference type="Proteomes" id="UP001208017">
    <property type="component" value="Unassembled WGS sequence"/>
</dbReference>
<dbReference type="RefSeq" id="WP_267153474.1">
    <property type="nucleotide sequence ID" value="NZ_JAPMLT010000017.1"/>
</dbReference>
<accession>A0ABT3X5Q0</accession>
<gene>
    <name evidence="2" type="ORF">OS242_20145</name>
</gene>
<organism evidence="2 3">
    <name type="scientific">Tumebacillus lacus</name>
    <dbReference type="NCBI Taxonomy" id="2995335"/>
    <lineage>
        <taxon>Bacteria</taxon>
        <taxon>Bacillati</taxon>
        <taxon>Bacillota</taxon>
        <taxon>Bacilli</taxon>
        <taxon>Bacillales</taxon>
        <taxon>Alicyclobacillaceae</taxon>
        <taxon>Tumebacillus</taxon>
    </lineage>
</organism>
<evidence type="ECO:0000313" key="3">
    <source>
        <dbReference type="Proteomes" id="UP001208017"/>
    </source>
</evidence>